<dbReference type="AlphaFoldDB" id="A0A374PA94"/>
<dbReference type="CDD" id="cd05261">
    <property type="entry name" value="CAPF_like_SDR_e"/>
    <property type="match status" value="1"/>
</dbReference>
<organism evidence="3 4">
    <name type="scientific">Hungatella hathewayi</name>
    <dbReference type="NCBI Taxonomy" id="154046"/>
    <lineage>
        <taxon>Bacteria</taxon>
        <taxon>Bacillati</taxon>
        <taxon>Bacillota</taxon>
        <taxon>Clostridia</taxon>
        <taxon>Lachnospirales</taxon>
        <taxon>Lachnospiraceae</taxon>
        <taxon>Hungatella</taxon>
    </lineage>
</organism>
<comment type="caution">
    <text evidence="3">The sequence shown here is derived from an EMBL/GenBank/DDBJ whole genome shotgun (WGS) entry which is preliminary data.</text>
</comment>
<name>A0A374PA94_9FIRM</name>
<dbReference type="InterPro" id="IPR014710">
    <property type="entry name" value="RmlC-like_jellyroll"/>
</dbReference>
<dbReference type="UniPathway" id="UPA00109">
    <property type="reaction ID" value="UER00181"/>
</dbReference>
<dbReference type="Pfam" id="PF14667">
    <property type="entry name" value="Polysacc_synt_C"/>
    <property type="match status" value="1"/>
</dbReference>
<dbReference type="Gene3D" id="2.60.120.10">
    <property type="entry name" value="Jelly Rolls"/>
    <property type="match status" value="1"/>
</dbReference>
<dbReference type="SUPFAM" id="SSF51735">
    <property type="entry name" value="NAD(P)-binding Rossmann-fold domains"/>
    <property type="match status" value="1"/>
</dbReference>
<dbReference type="GO" id="GO:0006096">
    <property type="term" value="P:glycolytic process"/>
    <property type="evidence" value="ECO:0007669"/>
    <property type="project" value="UniProtKB-UniPathway"/>
</dbReference>
<dbReference type="InterPro" id="IPR011051">
    <property type="entry name" value="RmlC_Cupin_sf"/>
</dbReference>
<dbReference type="Gene3D" id="3.40.50.720">
    <property type="entry name" value="NAD(P)-binding Rossmann-like Domain"/>
    <property type="match status" value="1"/>
</dbReference>
<dbReference type="RefSeq" id="WP_117631248.1">
    <property type="nucleotide sequence ID" value="NZ_QSON01000004.1"/>
</dbReference>
<proteinExistence type="predicted"/>
<evidence type="ECO:0000259" key="1">
    <source>
        <dbReference type="Pfam" id="PF01370"/>
    </source>
</evidence>
<dbReference type="InterPro" id="IPR029303">
    <property type="entry name" value="CapF_C"/>
</dbReference>
<dbReference type="InterPro" id="IPR050177">
    <property type="entry name" value="Lipid_A_modif_metabolic_enz"/>
</dbReference>
<sequence length="377" mass="42784">MRVLVTGANGFIGKNLIAELKNRGGHEIYEYDVETSEECLEAFCKDCDFVFNLAGVNRPENPEDFLNGNFGFASRLLEVLKKNNNFCPVMLASSIQAEMNNPYGKSKKAGEDLFFSYGKECGADVYIYRFPNVFGKWCRPNYNSVIATFCYNIARELPIQINNPETVLKLVYIDDVISELICAMEKKPFRLNEGFCSVPVEHTATLGEIAEAIFSFRESRKEKTVPDMAEGGFIKKLYSTYLSYLPKTSFCYPLKTNKDERGSFTEIIRTPERGQFSVNISKPGITKGNHWHNTKNEKFLVVSGRGLIQFRKVGSDEIINYHVSGEKMEVVDIPPGYTHNIINEGNADLVTFMWCNECFDPANPDTYFLNVEETVDE</sequence>
<gene>
    <name evidence="3" type="ORF">DXD79_09770</name>
</gene>
<dbReference type="PANTHER" id="PTHR43245:SF55">
    <property type="entry name" value="NAD(P)-BINDING DOMAIN-CONTAINING PROTEIN"/>
    <property type="match status" value="1"/>
</dbReference>
<evidence type="ECO:0000259" key="2">
    <source>
        <dbReference type="Pfam" id="PF14667"/>
    </source>
</evidence>
<dbReference type="Pfam" id="PF01370">
    <property type="entry name" value="Epimerase"/>
    <property type="match status" value="1"/>
</dbReference>
<dbReference type="EMBL" id="QSON01000004">
    <property type="protein sequence ID" value="RGJ05186.1"/>
    <property type="molecule type" value="Genomic_DNA"/>
</dbReference>
<accession>A0A374PA94</accession>
<dbReference type="InterPro" id="IPR036291">
    <property type="entry name" value="NAD(P)-bd_dom_sf"/>
</dbReference>
<dbReference type="SUPFAM" id="SSF51182">
    <property type="entry name" value="RmlC-like cupins"/>
    <property type="match status" value="1"/>
</dbReference>
<dbReference type="InterPro" id="IPR001509">
    <property type="entry name" value="Epimerase_deHydtase"/>
</dbReference>
<dbReference type="CDD" id="cd07007">
    <property type="entry name" value="cupin_CapF-like_C"/>
    <property type="match status" value="1"/>
</dbReference>
<feature type="domain" description="Capsular polysaccharide assembling protein CapF C-terminal" evidence="2">
    <location>
        <begin position="257"/>
        <end position="367"/>
    </location>
</feature>
<reference evidence="3 4" key="1">
    <citation type="submission" date="2018-08" db="EMBL/GenBank/DDBJ databases">
        <title>A genome reference for cultivated species of the human gut microbiota.</title>
        <authorList>
            <person name="Zou Y."/>
            <person name="Xue W."/>
            <person name="Luo G."/>
        </authorList>
    </citation>
    <scope>NUCLEOTIDE SEQUENCE [LARGE SCALE GENOMIC DNA]</scope>
    <source>
        <strain evidence="3 4">TM09-12</strain>
    </source>
</reference>
<feature type="domain" description="NAD-dependent epimerase/dehydratase" evidence="1">
    <location>
        <begin position="3"/>
        <end position="186"/>
    </location>
</feature>
<dbReference type="Proteomes" id="UP000263014">
    <property type="component" value="Unassembled WGS sequence"/>
</dbReference>
<evidence type="ECO:0000313" key="4">
    <source>
        <dbReference type="Proteomes" id="UP000263014"/>
    </source>
</evidence>
<dbReference type="PANTHER" id="PTHR43245">
    <property type="entry name" value="BIFUNCTIONAL POLYMYXIN RESISTANCE PROTEIN ARNA"/>
    <property type="match status" value="1"/>
</dbReference>
<protein>
    <submittedName>
        <fullName evidence="3">NAD-dependent epimerase/dehydratase family protein</fullName>
    </submittedName>
</protein>
<evidence type="ECO:0000313" key="3">
    <source>
        <dbReference type="EMBL" id="RGJ05186.1"/>
    </source>
</evidence>